<gene>
    <name evidence="3" type="ORF">FE782_03875</name>
</gene>
<feature type="transmembrane region" description="Helical" evidence="1">
    <location>
        <begin position="451"/>
        <end position="471"/>
    </location>
</feature>
<keyword evidence="3" id="KW-0378">Hydrolase</keyword>
<evidence type="ECO:0000313" key="3">
    <source>
        <dbReference type="EMBL" id="TLS53418.1"/>
    </source>
</evidence>
<dbReference type="Proteomes" id="UP000309676">
    <property type="component" value="Unassembled WGS sequence"/>
</dbReference>
<keyword evidence="3" id="KW-0482">Metalloprotease</keyword>
<dbReference type="EMBL" id="VCIW01000002">
    <property type="protein sequence ID" value="TLS53418.1"/>
    <property type="molecule type" value="Genomic_DNA"/>
</dbReference>
<protein>
    <submittedName>
        <fullName evidence="3">CPBP family intramembrane metalloprotease</fullName>
    </submittedName>
</protein>
<feature type="transmembrane region" description="Helical" evidence="1">
    <location>
        <begin position="226"/>
        <end position="247"/>
    </location>
</feature>
<keyword evidence="1" id="KW-0472">Membrane</keyword>
<dbReference type="Pfam" id="PF02517">
    <property type="entry name" value="Rce1-like"/>
    <property type="match status" value="1"/>
</dbReference>
<sequence>MTISKIAKSLWIASAVGLLVFLATNVVPMVAGNDPSATTHVVDRSGAEQAAEAYVRERTGDAGAELRSFAMYSADRDVFGYFYEAETIADVQKRWSATLPLEAYRVEVEDAGTGAKHWVDVNPYTGRATEWSLGVAGEPVAGGELEAIGRQAIADLGWTGAEPELLWADEDVGEAAYALSDPVFGEASAEVSVRADDLRATAFTVRWIVPESYASRIADQDAKSSALGLIGLLLSGVLQFAAFIYALAQAGSVRWNRGVLMALVFGVFYCAMNVNMYPGLKATMLDLLNGGDYTGIAELDGAGAIAGMIGGLVVTNALTLAMAIGLYFSAVAGDTLAARQGYRLWPQPEDAEYGSHVAAAAKLGYVYAPILLGVQSILFLFAEQGFRTWYTIDALSSPNNMAYPLLAPLLAWCAAVSEEAVYRLFAIAALKRLFAWPLSWALKPLGASKRTVGAVALVGAILLSSMVWALGHVQYPIYPYYTRFAEVTALGLLFAFIFLRHGFLAAVFAHAVVDLIWFGISVVSSAPTAGGFAAFAFYLATPAFVALYVRWSRRDRPAAPIG</sequence>
<keyword evidence="4" id="KW-1185">Reference proteome</keyword>
<feature type="transmembrane region" description="Helical" evidence="1">
    <location>
        <begin position="477"/>
        <end position="496"/>
    </location>
</feature>
<organism evidence="3 4">
    <name type="scientific">Paenibacillus antri</name>
    <dbReference type="NCBI Taxonomy" id="2582848"/>
    <lineage>
        <taxon>Bacteria</taxon>
        <taxon>Bacillati</taxon>
        <taxon>Bacillota</taxon>
        <taxon>Bacilli</taxon>
        <taxon>Bacillales</taxon>
        <taxon>Paenibacillaceae</taxon>
        <taxon>Paenibacillus</taxon>
    </lineage>
</organism>
<comment type="caution">
    <text evidence="3">The sequence shown here is derived from an EMBL/GenBank/DDBJ whole genome shotgun (WGS) entry which is preliminary data.</text>
</comment>
<keyword evidence="1" id="KW-0812">Transmembrane</keyword>
<dbReference type="InterPro" id="IPR003675">
    <property type="entry name" value="Rce1/LyrA-like_dom"/>
</dbReference>
<feature type="transmembrane region" description="Helical" evidence="1">
    <location>
        <begin position="529"/>
        <end position="549"/>
    </location>
</feature>
<evidence type="ECO:0000259" key="2">
    <source>
        <dbReference type="Pfam" id="PF02517"/>
    </source>
</evidence>
<dbReference type="GO" id="GO:0004175">
    <property type="term" value="F:endopeptidase activity"/>
    <property type="evidence" value="ECO:0007669"/>
    <property type="project" value="UniProtKB-ARBA"/>
</dbReference>
<feature type="transmembrane region" description="Helical" evidence="1">
    <location>
        <begin position="259"/>
        <end position="277"/>
    </location>
</feature>
<feature type="domain" description="CAAX prenyl protease 2/Lysostaphin resistance protein A-like" evidence="2">
    <location>
        <begin position="404"/>
        <end position="516"/>
    </location>
</feature>
<keyword evidence="1" id="KW-1133">Transmembrane helix</keyword>
<feature type="transmembrane region" description="Helical" evidence="1">
    <location>
        <begin position="363"/>
        <end position="382"/>
    </location>
</feature>
<accession>A0A5R9GJ26</accession>
<dbReference type="GO" id="GO:0080120">
    <property type="term" value="P:CAAX-box protein maturation"/>
    <property type="evidence" value="ECO:0007669"/>
    <property type="project" value="UniProtKB-ARBA"/>
</dbReference>
<dbReference type="GO" id="GO:0006508">
    <property type="term" value="P:proteolysis"/>
    <property type="evidence" value="ECO:0007669"/>
    <property type="project" value="UniProtKB-KW"/>
</dbReference>
<feature type="transmembrane region" description="Helical" evidence="1">
    <location>
        <begin position="503"/>
        <end position="523"/>
    </location>
</feature>
<keyword evidence="3" id="KW-0645">Protease</keyword>
<name>A0A5R9GJ26_9BACL</name>
<dbReference type="RefSeq" id="WP_138192691.1">
    <property type="nucleotide sequence ID" value="NZ_VCIW01000002.1"/>
</dbReference>
<reference evidence="3 4" key="1">
    <citation type="submission" date="2019-05" db="EMBL/GenBank/DDBJ databases">
        <authorList>
            <person name="Narsing Rao M.P."/>
            <person name="Li W.J."/>
        </authorList>
    </citation>
    <scope>NUCLEOTIDE SEQUENCE [LARGE SCALE GENOMIC DNA]</scope>
    <source>
        <strain evidence="3 4">SYSU_K30003</strain>
    </source>
</reference>
<dbReference type="GO" id="GO:0008237">
    <property type="term" value="F:metallopeptidase activity"/>
    <property type="evidence" value="ECO:0007669"/>
    <property type="project" value="UniProtKB-KW"/>
</dbReference>
<feature type="transmembrane region" description="Helical" evidence="1">
    <location>
        <begin position="304"/>
        <end position="330"/>
    </location>
</feature>
<evidence type="ECO:0000256" key="1">
    <source>
        <dbReference type="SAM" id="Phobius"/>
    </source>
</evidence>
<proteinExistence type="predicted"/>
<dbReference type="AlphaFoldDB" id="A0A5R9GJ26"/>
<dbReference type="OrthoDB" id="2675631at2"/>
<evidence type="ECO:0000313" key="4">
    <source>
        <dbReference type="Proteomes" id="UP000309676"/>
    </source>
</evidence>